<organism evidence="1 2">
    <name type="scientific">Gluconacetobacter johannae</name>
    <dbReference type="NCBI Taxonomy" id="112140"/>
    <lineage>
        <taxon>Bacteria</taxon>
        <taxon>Pseudomonadati</taxon>
        <taxon>Pseudomonadota</taxon>
        <taxon>Alphaproteobacteria</taxon>
        <taxon>Acetobacterales</taxon>
        <taxon>Acetobacteraceae</taxon>
        <taxon>Gluconacetobacter</taxon>
    </lineage>
</organism>
<sequence>MIGTDMDPSAPGEGQLFRDREERVVAVRRLSMPARGAWDGKEAVVAGCGATQDVGVRKCPLRITMAERAQERQEIA</sequence>
<evidence type="ECO:0000313" key="1">
    <source>
        <dbReference type="EMBL" id="MBB2175027.1"/>
    </source>
</evidence>
<evidence type="ECO:0000313" key="2">
    <source>
        <dbReference type="Proteomes" id="UP000561066"/>
    </source>
</evidence>
<dbReference type="Proteomes" id="UP000561066">
    <property type="component" value="Unassembled WGS sequence"/>
</dbReference>
<comment type="caution">
    <text evidence="1">The sequence shown here is derived from an EMBL/GenBank/DDBJ whole genome shotgun (WGS) entry which is preliminary data.</text>
</comment>
<dbReference type="AlphaFoldDB" id="A0A7W4J5G9"/>
<reference evidence="1 2" key="1">
    <citation type="submission" date="2020-04" db="EMBL/GenBank/DDBJ databases">
        <title>Description of novel Gluconacetobacter.</title>
        <authorList>
            <person name="Sombolestani A."/>
        </authorList>
    </citation>
    <scope>NUCLEOTIDE SEQUENCE [LARGE SCALE GENOMIC DNA]</scope>
    <source>
        <strain evidence="1 2">LMG 21312</strain>
    </source>
</reference>
<dbReference type="EMBL" id="JABEQH010000004">
    <property type="protein sequence ID" value="MBB2175027.1"/>
    <property type="molecule type" value="Genomic_DNA"/>
</dbReference>
<keyword evidence="2" id="KW-1185">Reference proteome</keyword>
<protein>
    <submittedName>
        <fullName evidence="1">Uncharacterized protein</fullName>
    </submittedName>
</protein>
<gene>
    <name evidence="1" type="ORF">HLH21_03690</name>
</gene>
<proteinExistence type="predicted"/>
<accession>A0A7W4J5G9</accession>
<name>A0A7W4J5G9_9PROT</name>